<feature type="domain" description="Major facilitator superfamily (MFS) profile" evidence="15">
    <location>
        <begin position="22"/>
        <end position="459"/>
    </location>
</feature>
<gene>
    <name evidence="16" type="ORF">CR194_07165</name>
</gene>
<keyword evidence="9 14" id="KW-1133">Transmembrane helix</keyword>
<dbReference type="AlphaFoldDB" id="A0A323TRV0"/>
<dbReference type="SUPFAM" id="SSF103473">
    <property type="entry name" value="MFS general substrate transporter"/>
    <property type="match status" value="1"/>
</dbReference>
<feature type="transmembrane region" description="Helical" evidence="14">
    <location>
        <begin position="56"/>
        <end position="76"/>
    </location>
</feature>
<evidence type="ECO:0000256" key="1">
    <source>
        <dbReference type="ARBA" id="ARBA00003279"/>
    </source>
</evidence>
<dbReference type="EMBL" id="PDOD01000001">
    <property type="protein sequence ID" value="PYZ95283.1"/>
    <property type="molecule type" value="Genomic_DNA"/>
</dbReference>
<evidence type="ECO:0000313" key="16">
    <source>
        <dbReference type="EMBL" id="PYZ95283.1"/>
    </source>
</evidence>
<comment type="caution">
    <text evidence="16">The sequence shown here is derived from an EMBL/GenBank/DDBJ whole genome shotgun (WGS) entry which is preliminary data.</text>
</comment>
<evidence type="ECO:0000256" key="8">
    <source>
        <dbReference type="ARBA" id="ARBA00022781"/>
    </source>
</evidence>
<comment type="function">
    <text evidence="1">Resistance to tetracycline by an active tetracycline efflux. This is an energy-dependent process that decreases the accumulation of the antibiotic in whole cells. This protein functions as a metal-tetracycline/H(+) antiporter.</text>
</comment>
<keyword evidence="12" id="KW-0046">Antibiotic resistance</keyword>
<sequence length="468" mass="51637">MQTVRSKRGKEIKPTLKNENLFFGALFLNVLITVMNTTMFNVAIPSITTQFNLTATLASWVVTSYSVVFAIGTVMYGRLTGLYPIKRLFTIGLILLGIGSTIGILADSYYLLIVARLIQAAGTSSISALGMIVITRYIPEGRKGAAMGKVAAASTLGFGLGPLVGGLLTEYFGWRFLFVVSLIGVLMIPFYRMNVPNEERPKEHFDFNGLFYLCIGAISLLLFITTENVVFLLGIGFLLIFWYHIQNTQQPFIAPSLMKSKTYLTIIAIGFLIFFINFSILFISPLLLASVHEASVARIGFIIFPGAICSALLSILIGKLLDRIGVIPIIGGGILLMFLAVFLFSSYSYLSEWTILFFYLLSSLSFACITMGLPNFLSNSLKPDQFPSGFGILQLLQFFGGATGVSVSGKILDMGTRESLQINFIWKSSNYVYSNAYFLLMILALIAGIVFYFLKKHESRSTLLSKEM</sequence>
<evidence type="ECO:0000256" key="4">
    <source>
        <dbReference type="ARBA" id="ARBA00022448"/>
    </source>
</evidence>
<name>A0A323TRV0_9BACI</name>
<comment type="similarity">
    <text evidence="3">Belongs to the major facilitator superfamily. TCR/Tet family.</text>
</comment>
<evidence type="ECO:0000256" key="14">
    <source>
        <dbReference type="SAM" id="Phobius"/>
    </source>
</evidence>
<feature type="transmembrane region" description="Helical" evidence="14">
    <location>
        <begin position="295"/>
        <end position="317"/>
    </location>
</feature>
<feature type="transmembrane region" description="Helical" evidence="14">
    <location>
        <begin position="88"/>
        <end position="111"/>
    </location>
</feature>
<feature type="transmembrane region" description="Helical" evidence="14">
    <location>
        <begin position="329"/>
        <end position="350"/>
    </location>
</feature>
<dbReference type="PANTHER" id="PTHR23501:SF188">
    <property type="entry name" value="TETRACYCLINE RESISTANCE PROTEIN"/>
    <property type="match status" value="1"/>
</dbReference>
<feature type="transmembrane region" description="Helical" evidence="14">
    <location>
        <begin position="389"/>
        <end position="412"/>
    </location>
</feature>
<dbReference type="InterPro" id="IPR011701">
    <property type="entry name" value="MFS"/>
</dbReference>
<dbReference type="Pfam" id="PF07690">
    <property type="entry name" value="MFS_1"/>
    <property type="match status" value="1"/>
</dbReference>
<dbReference type="GO" id="GO:0005886">
    <property type="term" value="C:plasma membrane"/>
    <property type="evidence" value="ECO:0007669"/>
    <property type="project" value="UniProtKB-SubCell"/>
</dbReference>
<comment type="subcellular location">
    <subcellularLocation>
        <location evidence="2">Cell membrane</location>
        <topology evidence="2">Multi-pass membrane protein</topology>
    </subcellularLocation>
</comment>
<evidence type="ECO:0000256" key="12">
    <source>
        <dbReference type="ARBA" id="ARBA00023251"/>
    </source>
</evidence>
<keyword evidence="5" id="KW-0050">Antiport</keyword>
<dbReference type="OrthoDB" id="2403626at2"/>
<keyword evidence="4" id="KW-0813">Transport</keyword>
<feature type="transmembrane region" description="Helical" evidence="14">
    <location>
        <begin position="432"/>
        <end position="454"/>
    </location>
</feature>
<accession>A0A323TRV0</accession>
<feature type="transmembrane region" description="Helical" evidence="14">
    <location>
        <begin position="150"/>
        <end position="168"/>
    </location>
</feature>
<feature type="transmembrane region" description="Helical" evidence="14">
    <location>
        <begin position="266"/>
        <end position="289"/>
    </location>
</feature>
<feature type="transmembrane region" description="Helical" evidence="14">
    <location>
        <begin position="174"/>
        <end position="193"/>
    </location>
</feature>
<dbReference type="CDD" id="cd17321">
    <property type="entry name" value="MFS_MMR_MDR_like"/>
    <property type="match status" value="1"/>
</dbReference>
<dbReference type="PANTHER" id="PTHR23501">
    <property type="entry name" value="MAJOR FACILITATOR SUPERFAMILY"/>
    <property type="match status" value="1"/>
</dbReference>
<dbReference type="Gene3D" id="1.20.1250.20">
    <property type="entry name" value="MFS general substrate transporter like domains"/>
    <property type="match status" value="1"/>
</dbReference>
<organism evidence="16 17">
    <name type="scientific">Salipaludibacillus keqinensis</name>
    <dbReference type="NCBI Taxonomy" id="2045207"/>
    <lineage>
        <taxon>Bacteria</taxon>
        <taxon>Bacillati</taxon>
        <taxon>Bacillota</taxon>
        <taxon>Bacilli</taxon>
        <taxon>Bacillales</taxon>
        <taxon>Bacillaceae</taxon>
    </lineage>
</organism>
<dbReference type="InterPro" id="IPR036259">
    <property type="entry name" value="MFS_trans_sf"/>
</dbReference>
<keyword evidence="17" id="KW-1185">Reference proteome</keyword>
<dbReference type="GO" id="GO:0046677">
    <property type="term" value="P:response to antibiotic"/>
    <property type="evidence" value="ECO:0007669"/>
    <property type="project" value="UniProtKB-KW"/>
</dbReference>
<keyword evidence="8" id="KW-0375">Hydrogen ion transport</keyword>
<keyword evidence="7 14" id="KW-0812">Transmembrane</keyword>
<evidence type="ECO:0000256" key="11">
    <source>
        <dbReference type="ARBA" id="ARBA00023136"/>
    </source>
</evidence>
<feature type="transmembrane region" description="Helical" evidence="14">
    <location>
        <begin position="21"/>
        <end position="44"/>
    </location>
</feature>
<keyword evidence="10" id="KW-0406">Ion transport</keyword>
<keyword evidence="6" id="KW-1003">Cell membrane</keyword>
<evidence type="ECO:0000256" key="7">
    <source>
        <dbReference type="ARBA" id="ARBA00022692"/>
    </source>
</evidence>
<keyword evidence="11 14" id="KW-0472">Membrane</keyword>
<dbReference type="Gene3D" id="1.20.1720.10">
    <property type="entry name" value="Multidrug resistance protein D"/>
    <property type="match status" value="1"/>
</dbReference>
<feature type="transmembrane region" description="Helical" evidence="14">
    <location>
        <begin position="117"/>
        <end position="138"/>
    </location>
</feature>
<reference evidence="16 17" key="1">
    <citation type="submission" date="2017-10" db="EMBL/GenBank/DDBJ databases">
        <title>Bacillus sp. nov., a halophilic bacterium isolated from a Keqin Lake.</title>
        <authorList>
            <person name="Wang H."/>
        </authorList>
    </citation>
    <scope>NUCLEOTIDE SEQUENCE [LARGE SCALE GENOMIC DNA]</scope>
    <source>
        <strain evidence="16 17">KQ-12</strain>
    </source>
</reference>
<dbReference type="GO" id="GO:1902600">
    <property type="term" value="P:proton transmembrane transport"/>
    <property type="evidence" value="ECO:0007669"/>
    <property type="project" value="UniProtKB-KW"/>
</dbReference>
<evidence type="ECO:0000313" key="17">
    <source>
        <dbReference type="Proteomes" id="UP000248214"/>
    </source>
</evidence>
<dbReference type="PROSITE" id="PS50850">
    <property type="entry name" value="MFS"/>
    <property type="match status" value="1"/>
</dbReference>
<evidence type="ECO:0000256" key="10">
    <source>
        <dbReference type="ARBA" id="ARBA00023065"/>
    </source>
</evidence>
<dbReference type="PRINTS" id="PR01036">
    <property type="entry name" value="TCRTETB"/>
</dbReference>
<dbReference type="GO" id="GO:0015297">
    <property type="term" value="F:antiporter activity"/>
    <property type="evidence" value="ECO:0007669"/>
    <property type="project" value="UniProtKB-KW"/>
</dbReference>
<evidence type="ECO:0000256" key="5">
    <source>
        <dbReference type="ARBA" id="ARBA00022449"/>
    </source>
</evidence>
<evidence type="ECO:0000256" key="13">
    <source>
        <dbReference type="ARBA" id="ARBA00040630"/>
    </source>
</evidence>
<evidence type="ECO:0000259" key="15">
    <source>
        <dbReference type="PROSITE" id="PS50850"/>
    </source>
</evidence>
<evidence type="ECO:0000256" key="2">
    <source>
        <dbReference type="ARBA" id="ARBA00004651"/>
    </source>
</evidence>
<evidence type="ECO:0000256" key="3">
    <source>
        <dbReference type="ARBA" id="ARBA00007520"/>
    </source>
</evidence>
<protein>
    <recommendedName>
        <fullName evidence="13">Tetracycline resistance protein</fullName>
    </recommendedName>
</protein>
<proteinExistence type="inferred from homology"/>
<dbReference type="InterPro" id="IPR020846">
    <property type="entry name" value="MFS_dom"/>
</dbReference>
<feature type="transmembrane region" description="Helical" evidence="14">
    <location>
        <begin position="356"/>
        <end position="377"/>
    </location>
</feature>
<evidence type="ECO:0000256" key="6">
    <source>
        <dbReference type="ARBA" id="ARBA00022475"/>
    </source>
</evidence>
<feature type="transmembrane region" description="Helical" evidence="14">
    <location>
        <begin position="205"/>
        <end position="223"/>
    </location>
</feature>
<evidence type="ECO:0000256" key="9">
    <source>
        <dbReference type="ARBA" id="ARBA00022989"/>
    </source>
</evidence>
<dbReference type="Proteomes" id="UP000248214">
    <property type="component" value="Unassembled WGS sequence"/>
</dbReference>